<evidence type="ECO:0000313" key="10">
    <source>
        <dbReference type="Proteomes" id="UP000603904"/>
    </source>
</evidence>
<feature type="region of interest" description="Disordered" evidence="7">
    <location>
        <begin position="720"/>
        <end position="772"/>
    </location>
</feature>
<evidence type="ECO:0000256" key="2">
    <source>
        <dbReference type="ARBA" id="ARBA00022527"/>
    </source>
</evidence>
<dbReference type="RefSeq" id="WP_204055491.1">
    <property type="nucleotide sequence ID" value="NZ_BAAAGP010000037.1"/>
</dbReference>
<keyword evidence="5" id="KW-0418">Kinase</keyword>
<dbReference type="EC" id="2.7.11.1" evidence="1"/>
<comment type="caution">
    <text evidence="9">The sequence shown here is derived from an EMBL/GenBank/DDBJ whole genome shotgun (WGS) entry which is preliminary data.</text>
</comment>
<protein>
    <recommendedName>
        <fullName evidence="1">non-specific serine/threonine protein kinase</fullName>
        <ecNumber evidence="1">2.7.11.1</ecNumber>
    </recommendedName>
</protein>
<evidence type="ECO:0000313" key="9">
    <source>
        <dbReference type="EMBL" id="GIH37804.1"/>
    </source>
</evidence>
<name>A0ABQ4FSK1_9ACTN</name>
<feature type="compositionally biased region" description="Pro residues" evidence="7">
    <location>
        <begin position="748"/>
        <end position="772"/>
    </location>
</feature>
<dbReference type="InterPro" id="IPR000719">
    <property type="entry name" value="Prot_kinase_dom"/>
</dbReference>
<dbReference type="InterPro" id="IPR011009">
    <property type="entry name" value="Kinase-like_dom_sf"/>
</dbReference>
<feature type="compositionally biased region" description="Low complexity" evidence="7">
    <location>
        <begin position="422"/>
        <end position="431"/>
    </location>
</feature>
<keyword evidence="3" id="KW-0808">Transferase</keyword>
<evidence type="ECO:0000256" key="5">
    <source>
        <dbReference type="ARBA" id="ARBA00022777"/>
    </source>
</evidence>
<evidence type="ECO:0000256" key="4">
    <source>
        <dbReference type="ARBA" id="ARBA00022741"/>
    </source>
</evidence>
<evidence type="ECO:0000259" key="8">
    <source>
        <dbReference type="PROSITE" id="PS50011"/>
    </source>
</evidence>
<evidence type="ECO:0000256" key="1">
    <source>
        <dbReference type="ARBA" id="ARBA00012513"/>
    </source>
</evidence>
<dbReference type="PANTHER" id="PTHR43289">
    <property type="entry name" value="MITOGEN-ACTIVATED PROTEIN KINASE KINASE KINASE 20-RELATED"/>
    <property type="match status" value="1"/>
</dbReference>
<dbReference type="InterPro" id="IPR008271">
    <property type="entry name" value="Ser/Thr_kinase_AS"/>
</dbReference>
<dbReference type="Pfam" id="PF00069">
    <property type="entry name" value="Pkinase"/>
    <property type="match status" value="1"/>
</dbReference>
<dbReference type="EMBL" id="BOOC01000002">
    <property type="protein sequence ID" value="GIH37804.1"/>
    <property type="molecule type" value="Genomic_DNA"/>
</dbReference>
<accession>A0ABQ4FSK1</accession>
<dbReference type="PROSITE" id="PS00108">
    <property type="entry name" value="PROTEIN_KINASE_ST"/>
    <property type="match status" value="1"/>
</dbReference>
<proteinExistence type="predicted"/>
<organism evidence="9 10">
    <name type="scientific">Microbispora corallina</name>
    <dbReference type="NCBI Taxonomy" id="83302"/>
    <lineage>
        <taxon>Bacteria</taxon>
        <taxon>Bacillati</taxon>
        <taxon>Actinomycetota</taxon>
        <taxon>Actinomycetes</taxon>
        <taxon>Streptosporangiales</taxon>
        <taxon>Streptosporangiaceae</taxon>
        <taxon>Microbispora</taxon>
    </lineage>
</organism>
<feature type="region of interest" description="Disordered" evidence="7">
    <location>
        <begin position="614"/>
        <end position="636"/>
    </location>
</feature>
<dbReference type="PROSITE" id="PS50011">
    <property type="entry name" value="PROTEIN_KINASE_DOM"/>
    <property type="match status" value="1"/>
</dbReference>
<feature type="compositionally biased region" description="Low complexity" evidence="7">
    <location>
        <begin position="363"/>
        <end position="405"/>
    </location>
</feature>
<reference evidence="9 10" key="1">
    <citation type="submission" date="2021-01" db="EMBL/GenBank/DDBJ databases">
        <title>Whole genome shotgun sequence of Microbispora corallina NBRC 16416.</title>
        <authorList>
            <person name="Komaki H."/>
            <person name="Tamura T."/>
        </authorList>
    </citation>
    <scope>NUCLEOTIDE SEQUENCE [LARGE SCALE GENOMIC DNA]</scope>
    <source>
        <strain evidence="9 10">NBRC 16416</strain>
    </source>
</reference>
<dbReference type="CDD" id="cd14014">
    <property type="entry name" value="STKc_PknB_like"/>
    <property type="match status" value="1"/>
</dbReference>
<keyword evidence="6" id="KW-0067">ATP-binding</keyword>
<dbReference type="PANTHER" id="PTHR43289:SF6">
    <property type="entry name" value="SERINE_THREONINE-PROTEIN KINASE NEKL-3"/>
    <property type="match status" value="1"/>
</dbReference>
<evidence type="ECO:0000256" key="3">
    <source>
        <dbReference type="ARBA" id="ARBA00022679"/>
    </source>
</evidence>
<gene>
    <name evidence="9" type="ORF">Mco01_08040</name>
</gene>
<evidence type="ECO:0000256" key="7">
    <source>
        <dbReference type="SAM" id="MobiDB-lite"/>
    </source>
</evidence>
<feature type="compositionally biased region" description="Low complexity" evidence="7">
    <location>
        <begin position="735"/>
        <end position="747"/>
    </location>
</feature>
<dbReference type="SUPFAM" id="SSF56112">
    <property type="entry name" value="Protein kinase-like (PK-like)"/>
    <property type="match status" value="1"/>
</dbReference>
<feature type="domain" description="Protein kinase" evidence="8">
    <location>
        <begin position="9"/>
        <end position="259"/>
    </location>
</feature>
<keyword evidence="10" id="KW-1185">Reference proteome</keyword>
<dbReference type="Proteomes" id="UP000603904">
    <property type="component" value="Unassembled WGS sequence"/>
</dbReference>
<feature type="region of interest" description="Disordered" evidence="7">
    <location>
        <begin position="343"/>
        <end position="431"/>
    </location>
</feature>
<keyword evidence="4" id="KW-0547">Nucleotide-binding</keyword>
<keyword evidence="2" id="KW-0723">Serine/threonine-protein kinase</keyword>
<sequence>MNAWSVPGYREVRELGAGGAGRVVLATYSTTGAYVAIKYLRDELRADPRFLSGFRREARVMVELNDPNIVRLYEYVESRDGAAIVMELVDGVPLRRILAEHGSTSPEAALVVLKGSLAGLSVAHASGIVHRDYKPENVLIQADGTSKLSDFGIATPSGAPDTPAGTPPYMAPEQWSGNAASPATDVYAATCVFFECLTGHRPFRADHVAGLRHQHQSAPIPVLEVPGSVRGLVVRGLAKNPADRPATARAFVADLEAAATAAYGPDWEQRGRRHLAELATLLALTFPLATPAEPVEVSTSLARTVLSNRLAHFAPRFAIGAAVLSAVVIAALVAAHRQTPVAQDTLLTPPPHSRTAEPPADPPATAAPAETPGDTPGATDGPTTVPTVDATSGTGPTTAVAATTAAPPPSSPGSPSPPATPATPATPTAPLAVTGLGVTGFDGQAATVRVRANGPGRIVLTARFAEGPSPDGLVGGDPQAIPLEGARSYEPGVQQAFPAPPCGTAVYRQVEVSTAPAASGGARRKVVKVTGAPCPAPSVRGATITGWDGRQADVAVTTDGVGPVGVTARFTRDGEPAGAVIRTLSGRTSYAFSLKGGLGRLECETTSVLGVRVTTRPPAANGPQTREVRVEGPKCPPPSVAIGSWNGSSATVNVRAGRQTTVTLKVGFTQRLTYQGRTLTFDDSAGDTLSGDTSYSHAYTAQFRQPKCGFVDVRTVTATVSPGGASASRTLTVTGPPCSDPGDGPGESPSPSPPDTPKSPDPQDSPPPPAIT</sequence>
<feature type="compositionally biased region" description="Pro residues" evidence="7">
    <location>
        <begin position="406"/>
        <end position="421"/>
    </location>
</feature>
<dbReference type="Gene3D" id="1.10.510.10">
    <property type="entry name" value="Transferase(Phosphotransferase) domain 1"/>
    <property type="match status" value="1"/>
</dbReference>
<evidence type="ECO:0000256" key="6">
    <source>
        <dbReference type="ARBA" id="ARBA00022840"/>
    </source>
</evidence>